<reference evidence="7 8" key="1">
    <citation type="submission" date="2016-10" db="EMBL/GenBank/DDBJ databases">
        <authorList>
            <person name="de Groot N.N."/>
        </authorList>
    </citation>
    <scope>NUCLEOTIDE SEQUENCE [LARGE SCALE GENOMIC DNA]</scope>
    <source>
        <strain evidence="7 8">DSM 19938</strain>
    </source>
</reference>
<dbReference type="RefSeq" id="WP_090334012.1">
    <property type="nucleotide sequence ID" value="NZ_FNXY01000002.1"/>
</dbReference>
<organism evidence="7 8">
    <name type="scientific">Dyadobacter koreensis</name>
    <dbReference type="NCBI Taxonomy" id="408657"/>
    <lineage>
        <taxon>Bacteria</taxon>
        <taxon>Pseudomonadati</taxon>
        <taxon>Bacteroidota</taxon>
        <taxon>Cytophagia</taxon>
        <taxon>Cytophagales</taxon>
        <taxon>Spirosomataceae</taxon>
        <taxon>Dyadobacter</taxon>
    </lineage>
</organism>
<dbReference type="InterPro" id="IPR051679">
    <property type="entry name" value="DASS-Related_Transporters"/>
</dbReference>
<dbReference type="OrthoDB" id="255482at2"/>
<feature type="transmembrane region" description="Helical" evidence="6">
    <location>
        <begin position="353"/>
        <end position="373"/>
    </location>
</feature>
<feature type="transmembrane region" description="Helical" evidence="6">
    <location>
        <begin position="233"/>
        <end position="252"/>
    </location>
</feature>
<evidence type="ECO:0000256" key="4">
    <source>
        <dbReference type="ARBA" id="ARBA00022989"/>
    </source>
</evidence>
<evidence type="ECO:0000256" key="3">
    <source>
        <dbReference type="ARBA" id="ARBA00022692"/>
    </source>
</evidence>
<evidence type="ECO:0000256" key="6">
    <source>
        <dbReference type="SAM" id="Phobius"/>
    </source>
</evidence>
<dbReference type="AlphaFoldDB" id="A0A1H6S0L8"/>
<keyword evidence="5 6" id="KW-0472">Membrane</keyword>
<feature type="transmembrane region" description="Helical" evidence="6">
    <location>
        <begin position="296"/>
        <end position="319"/>
    </location>
</feature>
<feature type="transmembrane region" description="Helical" evidence="6">
    <location>
        <begin position="206"/>
        <end position="227"/>
    </location>
</feature>
<evidence type="ECO:0000313" key="8">
    <source>
        <dbReference type="Proteomes" id="UP000199532"/>
    </source>
</evidence>
<dbReference type="PANTHER" id="PTHR43652:SF6">
    <property type="entry name" value="ARGININE REPRESSOR"/>
    <property type="match status" value="1"/>
</dbReference>
<dbReference type="Proteomes" id="UP000199532">
    <property type="component" value="Unassembled WGS sequence"/>
</dbReference>
<comment type="subcellular location">
    <subcellularLocation>
        <location evidence="1">Cell membrane</location>
        <topology evidence="1">Multi-pass membrane protein</topology>
    </subcellularLocation>
</comment>
<keyword evidence="2" id="KW-1003">Cell membrane</keyword>
<protein>
    <submittedName>
        <fullName evidence="7">Uncharacterized membrane protein YfcC, ion transporter superfamily</fullName>
    </submittedName>
</protein>
<dbReference type="Pfam" id="PF03606">
    <property type="entry name" value="DcuC"/>
    <property type="match status" value="1"/>
</dbReference>
<feature type="transmembrane region" description="Helical" evidence="6">
    <location>
        <begin position="113"/>
        <end position="131"/>
    </location>
</feature>
<feature type="transmembrane region" description="Helical" evidence="6">
    <location>
        <begin position="393"/>
        <end position="413"/>
    </location>
</feature>
<dbReference type="InterPro" id="IPR018385">
    <property type="entry name" value="C4_dicarb_anaerob_car-like"/>
</dbReference>
<dbReference type="STRING" id="408657.SAMN04487995_1483"/>
<feature type="transmembrane region" description="Helical" evidence="6">
    <location>
        <begin position="7"/>
        <end position="28"/>
    </location>
</feature>
<feature type="transmembrane region" description="Helical" evidence="6">
    <location>
        <begin position="152"/>
        <end position="171"/>
    </location>
</feature>
<dbReference type="EMBL" id="FNXY01000002">
    <property type="protein sequence ID" value="SEI58317.1"/>
    <property type="molecule type" value="Genomic_DNA"/>
</dbReference>
<feature type="transmembrane region" description="Helical" evidence="6">
    <location>
        <begin position="444"/>
        <end position="466"/>
    </location>
</feature>
<proteinExistence type="predicted"/>
<evidence type="ECO:0000256" key="1">
    <source>
        <dbReference type="ARBA" id="ARBA00004651"/>
    </source>
</evidence>
<evidence type="ECO:0000256" key="2">
    <source>
        <dbReference type="ARBA" id="ARBA00022475"/>
    </source>
</evidence>
<gene>
    <name evidence="7" type="ORF">SAMN04487995_1483</name>
</gene>
<evidence type="ECO:0000256" key="5">
    <source>
        <dbReference type="ARBA" id="ARBA00023136"/>
    </source>
</evidence>
<dbReference type="PANTHER" id="PTHR43652">
    <property type="entry name" value="BASIC AMINO ACID ANTIPORTER YFCC-RELATED"/>
    <property type="match status" value="1"/>
</dbReference>
<feature type="transmembrane region" description="Helical" evidence="6">
    <location>
        <begin position="478"/>
        <end position="495"/>
    </location>
</feature>
<keyword evidence="3 6" id="KW-0812">Transmembrane</keyword>
<name>A0A1H6S0L8_9BACT</name>
<evidence type="ECO:0000313" key="7">
    <source>
        <dbReference type="EMBL" id="SEI58317.1"/>
    </source>
</evidence>
<feature type="transmembrane region" description="Helical" evidence="6">
    <location>
        <begin position="177"/>
        <end position="199"/>
    </location>
</feature>
<keyword evidence="4 6" id="KW-1133">Transmembrane helix</keyword>
<keyword evidence="8" id="KW-1185">Reference proteome</keyword>
<feature type="transmembrane region" description="Helical" evidence="6">
    <location>
        <begin position="325"/>
        <end position="341"/>
    </location>
</feature>
<accession>A0A1H6S0L8</accession>
<sequence>MPSIKKLPTPITILMFVIVVAALATWFVPAGKYDTLSYHAGNNFQLSRAEQEIHLPFTQSTLDSLHILIKLEKFKQGDIRKPVSVPGSYHRLPQNSQGIIDIIQAPLKGVYDTIDIILFVLMIGGFIHVFYSSGAMDKGLIALSYRMKGQEAWLIIVLTFLFSLGGSSFGMAEEALVFYPVLIPLFLAAGYDLLVPVAVIHGGNTLGYLSSFSNPFSTIIASNAAGINWADGLYGRLAVMIITTSIFVAYVVRYAKKVKKDPATSLVYLTDGVVKSPYPSISEGDKFPQSLDRQSGILLLIFGATFSILIFGVLALDWWLLEMSALFVAAAVAVALVMRMTERDFIEKFIKGAESLLGVAFIIGVARGVTIILDAGNISGSLLYYASIVVNQMPPSLFIVSLLFIYMILTLVIPSSSGMAVVTMPILGSLAVVAGVPGKDIVNSYLFGMGIMGLITPTGMILPSLALANVSPKAWWKFIWPMLLILFLFCAIWLVF</sequence>
<dbReference type="GO" id="GO:0005886">
    <property type="term" value="C:plasma membrane"/>
    <property type="evidence" value="ECO:0007669"/>
    <property type="project" value="UniProtKB-SubCell"/>
</dbReference>